<comment type="similarity">
    <text evidence="1">Belongs to the class-IV pyridoxal-phosphate-dependent aminotransferase family.</text>
</comment>
<dbReference type="GO" id="GO:0019752">
    <property type="term" value="P:carboxylic acid metabolic process"/>
    <property type="evidence" value="ECO:0007669"/>
    <property type="project" value="TreeGrafter"/>
</dbReference>
<evidence type="ECO:0000313" key="3">
    <source>
        <dbReference type="Proteomes" id="UP000236291"/>
    </source>
</evidence>
<dbReference type="EMBL" id="ASHM01162437">
    <property type="protein sequence ID" value="PNX64172.1"/>
    <property type="molecule type" value="Genomic_DNA"/>
</dbReference>
<gene>
    <name evidence="2" type="ORF">L195_g061987</name>
</gene>
<reference evidence="2 3" key="1">
    <citation type="journal article" date="2014" name="Am. J. Bot.">
        <title>Genome assembly and annotation for red clover (Trifolium pratense; Fabaceae).</title>
        <authorList>
            <person name="Istvanek J."/>
            <person name="Jaros M."/>
            <person name="Krenek A."/>
            <person name="Repkova J."/>
        </authorList>
    </citation>
    <scope>NUCLEOTIDE SEQUENCE [LARGE SCALE GENOMIC DNA]</scope>
    <source>
        <strain evidence="3">cv. Tatra</strain>
        <tissue evidence="2">Young leaves</tissue>
    </source>
</reference>
<dbReference type="PANTHER" id="PTHR42743:SF11">
    <property type="entry name" value="AMINODEOXYCHORISMATE LYASE"/>
    <property type="match status" value="1"/>
</dbReference>
<dbReference type="InterPro" id="IPR036038">
    <property type="entry name" value="Aminotransferase-like"/>
</dbReference>
<sequence>VLAEWKPPVYDNEQGIVLVTATTHRNSPNVEGNNAKADDAIMLDKDGFVSETNATN</sequence>
<comment type="caution">
    <text evidence="2">The sequence shown here is derived from an EMBL/GenBank/DDBJ whole genome shotgun (WGS) entry which is preliminary data.</text>
</comment>
<dbReference type="STRING" id="57577.A0A2K3KD17"/>
<evidence type="ECO:0000256" key="1">
    <source>
        <dbReference type="ARBA" id="ARBA00009320"/>
    </source>
</evidence>
<dbReference type="SUPFAM" id="SSF56752">
    <property type="entry name" value="D-aminoacid aminotransferase-like PLP-dependent enzymes"/>
    <property type="match status" value="1"/>
</dbReference>
<dbReference type="PANTHER" id="PTHR42743">
    <property type="entry name" value="AMINO-ACID AMINOTRANSFERASE"/>
    <property type="match status" value="1"/>
</dbReference>
<name>A0A2K3KD17_TRIPR</name>
<organism evidence="2 3">
    <name type="scientific">Trifolium pratense</name>
    <name type="common">Red clover</name>
    <dbReference type="NCBI Taxonomy" id="57577"/>
    <lineage>
        <taxon>Eukaryota</taxon>
        <taxon>Viridiplantae</taxon>
        <taxon>Streptophyta</taxon>
        <taxon>Embryophyta</taxon>
        <taxon>Tracheophyta</taxon>
        <taxon>Spermatophyta</taxon>
        <taxon>Magnoliopsida</taxon>
        <taxon>eudicotyledons</taxon>
        <taxon>Gunneridae</taxon>
        <taxon>Pentapetalae</taxon>
        <taxon>rosids</taxon>
        <taxon>fabids</taxon>
        <taxon>Fabales</taxon>
        <taxon>Fabaceae</taxon>
        <taxon>Papilionoideae</taxon>
        <taxon>50 kb inversion clade</taxon>
        <taxon>NPAAA clade</taxon>
        <taxon>Hologalegina</taxon>
        <taxon>IRL clade</taxon>
        <taxon>Trifolieae</taxon>
        <taxon>Trifolium</taxon>
    </lineage>
</organism>
<feature type="non-terminal residue" evidence="2">
    <location>
        <position position="56"/>
    </location>
</feature>
<dbReference type="InterPro" id="IPR050571">
    <property type="entry name" value="Class-IV_PLP-Dep_Aminotrnsfr"/>
</dbReference>
<dbReference type="ExpressionAtlas" id="A0A2K3KD17">
    <property type="expression patterns" value="baseline"/>
</dbReference>
<keyword evidence="2" id="KW-0808">Transferase</keyword>
<accession>A0A2K3KD17</accession>
<reference evidence="2 3" key="2">
    <citation type="journal article" date="2017" name="Front. Plant Sci.">
        <title>Gene Classification and Mining of Molecular Markers Useful in Red Clover (Trifolium pratense) Breeding.</title>
        <authorList>
            <person name="Istvanek J."/>
            <person name="Dluhosova J."/>
            <person name="Dluhos P."/>
            <person name="Patkova L."/>
            <person name="Nedelnik J."/>
            <person name="Repkova J."/>
        </authorList>
    </citation>
    <scope>NUCLEOTIDE SEQUENCE [LARGE SCALE GENOMIC DNA]</scope>
    <source>
        <strain evidence="3">cv. Tatra</strain>
        <tissue evidence="2">Young leaves</tissue>
    </source>
</reference>
<dbReference type="AlphaFoldDB" id="A0A2K3KD17"/>
<dbReference type="Proteomes" id="UP000236291">
    <property type="component" value="Unassembled WGS sequence"/>
</dbReference>
<evidence type="ECO:0000313" key="2">
    <source>
        <dbReference type="EMBL" id="PNX64172.1"/>
    </source>
</evidence>
<feature type="non-terminal residue" evidence="2">
    <location>
        <position position="1"/>
    </location>
</feature>
<keyword evidence="2" id="KW-0032">Aminotransferase</keyword>
<dbReference type="GO" id="GO:0008483">
    <property type="term" value="F:transaminase activity"/>
    <property type="evidence" value="ECO:0007669"/>
    <property type="project" value="UniProtKB-KW"/>
</dbReference>
<proteinExistence type="inferred from homology"/>
<protein>
    <submittedName>
        <fullName evidence="2">Branched-chain-amino-acid aminotransferase-like protein 2-like</fullName>
    </submittedName>
</protein>